<accession>A0A8H7TNE7</accession>
<name>A0A8H7TNE7_BIOOC</name>
<sequence>MRLPTVAVNLLAGINLYTPTYHDPNLAPIWRPQADEYLPSPGNYTFFWHTNGNYTGNMTLSLWEGDDINHLWPAGDLIPDVPISSGYYRFDVTASLVAPTRTFRLKTVPDSNATVYNYSPLSTLEIVPTMNNKWMDVPNMEKVARVLEN</sequence>
<evidence type="ECO:0000256" key="1">
    <source>
        <dbReference type="ARBA" id="ARBA00022729"/>
    </source>
</evidence>
<evidence type="ECO:0000313" key="4">
    <source>
        <dbReference type="Proteomes" id="UP000616885"/>
    </source>
</evidence>
<reference evidence="3" key="1">
    <citation type="submission" date="2020-10" db="EMBL/GenBank/DDBJ databases">
        <title>High-Quality Genome Resource of Clonostachys rosea strain S41 by Oxford Nanopore Long-Read Sequencing.</title>
        <authorList>
            <person name="Wang H."/>
        </authorList>
    </citation>
    <scope>NUCLEOTIDE SEQUENCE</scope>
    <source>
        <strain evidence="3">S41</strain>
    </source>
</reference>
<evidence type="ECO:0000313" key="3">
    <source>
        <dbReference type="EMBL" id="KAF9751000.1"/>
    </source>
</evidence>
<keyword evidence="1" id="KW-0732">Signal</keyword>
<dbReference type="AlphaFoldDB" id="A0A8H7TNE7"/>
<proteinExistence type="predicted"/>
<dbReference type="EMBL" id="JADCTT010000006">
    <property type="protein sequence ID" value="KAF9751000.1"/>
    <property type="molecule type" value="Genomic_DNA"/>
</dbReference>
<feature type="domain" description="Yeast cell wall synthesis Kre9/Knh1-like N-terminal" evidence="2">
    <location>
        <begin position="32"/>
        <end position="120"/>
    </location>
</feature>
<dbReference type="Pfam" id="PF10342">
    <property type="entry name" value="Kre9_KNH"/>
    <property type="match status" value="1"/>
</dbReference>
<organism evidence="3 4">
    <name type="scientific">Bionectria ochroleuca</name>
    <name type="common">Gliocladium roseum</name>
    <dbReference type="NCBI Taxonomy" id="29856"/>
    <lineage>
        <taxon>Eukaryota</taxon>
        <taxon>Fungi</taxon>
        <taxon>Dikarya</taxon>
        <taxon>Ascomycota</taxon>
        <taxon>Pezizomycotina</taxon>
        <taxon>Sordariomycetes</taxon>
        <taxon>Hypocreomycetidae</taxon>
        <taxon>Hypocreales</taxon>
        <taxon>Bionectriaceae</taxon>
        <taxon>Clonostachys</taxon>
    </lineage>
</organism>
<evidence type="ECO:0000259" key="2">
    <source>
        <dbReference type="Pfam" id="PF10342"/>
    </source>
</evidence>
<dbReference type="InterPro" id="IPR018466">
    <property type="entry name" value="Kre9/Knh1-like_N"/>
</dbReference>
<protein>
    <recommendedName>
        <fullName evidence="2">Yeast cell wall synthesis Kre9/Knh1-like N-terminal domain-containing protein</fullName>
    </recommendedName>
</protein>
<gene>
    <name evidence="3" type="ORF">IM811_015220</name>
</gene>
<comment type="caution">
    <text evidence="3">The sequence shown here is derived from an EMBL/GenBank/DDBJ whole genome shotgun (WGS) entry which is preliminary data.</text>
</comment>
<dbReference type="Proteomes" id="UP000616885">
    <property type="component" value="Unassembled WGS sequence"/>
</dbReference>